<gene>
    <name evidence="2" type="ORF">BP00DRAFT_133598</name>
</gene>
<keyword evidence="1" id="KW-0812">Transmembrane</keyword>
<evidence type="ECO:0000256" key="1">
    <source>
        <dbReference type="SAM" id="Phobius"/>
    </source>
</evidence>
<evidence type="ECO:0000313" key="3">
    <source>
        <dbReference type="Proteomes" id="UP000248817"/>
    </source>
</evidence>
<reference evidence="2 3" key="1">
    <citation type="submission" date="2018-02" db="EMBL/GenBank/DDBJ databases">
        <title>The genomes of Aspergillus section Nigri reveals drivers in fungal speciation.</title>
        <authorList>
            <consortium name="DOE Joint Genome Institute"/>
            <person name="Vesth T.C."/>
            <person name="Nybo J."/>
            <person name="Theobald S."/>
            <person name="Brandl J."/>
            <person name="Frisvad J.C."/>
            <person name="Nielsen K.F."/>
            <person name="Lyhne E.K."/>
            <person name="Kogle M.E."/>
            <person name="Kuo A."/>
            <person name="Riley R."/>
            <person name="Clum A."/>
            <person name="Nolan M."/>
            <person name="Lipzen A."/>
            <person name="Salamov A."/>
            <person name="Henrissat B."/>
            <person name="Wiebenga A."/>
            <person name="De vries R.P."/>
            <person name="Grigoriev I.V."/>
            <person name="Mortensen U.H."/>
            <person name="Andersen M.R."/>
            <person name="Baker S.E."/>
        </authorList>
    </citation>
    <scope>NUCLEOTIDE SEQUENCE [LARGE SCALE GENOMIC DNA]</scope>
    <source>
        <strain evidence="2 3">CBS 114.80</strain>
    </source>
</reference>
<dbReference type="AlphaFoldDB" id="A0A2V5IXD3"/>
<organism evidence="2 3">
    <name type="scientific">Aspergillus indologenus CBS 114.80</name>
    <dbReference type="NCBI Taxonomy" id="1450541"/>
    <lineage>
        <taxon>Eukaryota</taxon>
        <taxon>Fungi</taxon>
        <taxon>Dikarya</taxon>
        <taxon>Ascomycota</taxon>
        <taxon>Pezizomycotina</taxon>
        <taxon>Eurotiomycetes</taxon>
        <taxon>Eurotiomycetidae</taxon>
        <taxon>Eurotiales</taxon>
        <taxon>Aspergillaceae</taxon>
        <taxon>Aspergillus</taxon>
        <taxon>Aspergillus subgen. Circumdati</taxon>
    </lineage>
</organism>
<sequence length="88" mass="9604">MALGSSLGVRLVSKLCDYGFLFLFVFLFIIGPKQSDHCIQVRSLVKRIGNLDNSIGRDGIGTDRVTTNNIAPESSAVQSGSSIVYIYY</sequence>
<feature type="transmembrane region" description="Helical" evidence="1">
    <location>
        <begin position="12"/>
        <end position="30"/>
    </location>
</feature>
<name>A0A2V5IXD3_9EURO</name>
<protein>
    <submittedName>
        <fullName evidence="2">Uncharacterized protein</fullName>
    </submittedName>
</protein>
<accession>A0A2V5IXD3</accession>
<dbReference type="Proteomes" id="UP000248817">
    <property type="component" value="Unassembled WGS sequence"/>
</dbReference>
<evidence type="ECO:0000313" key="2">
    <source>
        <dbReference type="EMBL" id="PYI24956.1"/>
    </source>
</evidence>
<keyword evidence="1" id="KW-1133">Transmembrane helix</keyword>
<proteinExistence type="predicted"/>
<dbReference type="EMBL" id="KZ825707">
    <property type="protein sequence ID" value="PYI24956.1"/>
    <property type="molecule type" value="Genomic_DNA"/>
</dbReference>
<keyword evidence="3" id="KW-1185">Reference proteome</keyword>
<keyword evidence="1" id="KW-0472">Membrane</keyword>